<dbReference type="Proteomes" id="UP000315295">
    <property type="component" value="Unassembled WGS sequence"/>
</dbReference>
<evidence type="ECO:0000256" key="2">
    <source>
        <dbReference type="ARBA" id="ARBA00010254"/>
    </source>
</evidence>
<evidence type="ECO:0000313" key="13">
    <source>
        <dbReference type="EMBL" id="TQE12264.1"/>
    </source>
</evidence>
<dbReference type="GO" id="GO:0009507">
    <property type="term" value="C:chloroplast"/>
    <property type="evidence" value="ECO:0007669"/>
    <property type="project" value="UniProtKB-SubCell"/>
</dbReference>
<feature type="transmembrane region" description="Helical" evidence="12">
    <location>
        <begin position="161"/>
        <end position="180"/>
    </location>
</feature>
<name>A0A540NML2_MALBA</name>
<dbReference type="GO" id="GO:0005840">
    <property type="term" value="C:ribosome"/>
    <property type="evidence" value="ECO:0007669"/>
    <property type="project" value="UniProtKB-KW"/>
</dbReference>
<keyword evidence="4" id="KW-0934">Plastid</keyword>
<sequence length="184" mass="20404">MTIICPTPNTVLALLLHPSPKLSTPFLLGSSTPSSPLSRPTSSLAFPTPQRLTLLPPIRALKYLQGRVVCATSDKTVAVEVTRLALHPKYKRWVRKKKKYQAHDSDNQFQVGDIVQLEKCIPISKTKTFLVVPVPAKNSKGKSGEGDVLNELGIPLESLQVYSEVYVVVLIVHFVSWAVLMRMF</sequence>
<dbReference type="EMBL" id="VIEB01000021">
    <property type="protein sequence ID" value="TQE12264.1"/>
    <property type="molecule type" value="Genomic_DNA"/>
</dbReference>
<comment type="similarity">
    <text evidence="2">Belongs to the universal ribosomal protein uS17 family.</text>
</comment>
<dbReference type="InterPro" id="IPR012340">
    <property type="entry name" value="NA-bd_OB-fold"/>
</dbReference>
<evidence type="ECO:0000256" key="8">
    <source>
        <dbReference type="ARBA" id="ARBA00022980"/>
    </source>
</evidence>
<keyword evidence="12" id="KW-1133">Transmembrane helix</keyword>
<evidence type="ECO:0000256" key="7">
    <source>
        <dbReference type="ARBA" id="ARBA00022946"/>
    </source>
</evidence>
<evidence type="ECO:0000256" key="1">
    <source>
        <dbReference type="ARBA" id="ARBA00004229"/>
    </source>
</evidence>
<dbReference type="NCBIfam" id="NF004123">
    <property type="entry name" value="PRK05610.1"/>
    <property type="match status" value="1"/>
</dbReference>
<dbReference type="InterPro" id="IPR019984">
    <property type="entry name" value="Ribosomal_uS17_bact/chlr"/>
</dbReference>
<evidence type="ECO:0000256" key="3">
    <source>
        <dbReference type="ARBA" id="ARBA00022528"/>
    </source>
</evidence>
<keyword evidence="7" id="KW-0809">Transit peptide</keyword>
<keyword evidence="6" id="KW-0694">RNA-binding</keyword>
<evidence type="ECO:0000256" key="12">
    <source>
        <dbReference type="SAM" id="Phobius"/>
    </source>
</evidence>
<evidence type="ECO:0000256" key="11">
    <source>
        <dbReference type="ARBA" id="ARBA00035308"/>
    </source>
</evidence>
<keyword evidence="9" id="KW-0687">Ribonucleoprotein</keyword>
<dbReference type="CDD" id="cd00364">
    <property type="entry name" value="Ribosomal_uS17"/>
    <property type="match status" value="1"/>
</dbReference>
<dbReference type="STRING" id="106549.A0A540NML2"/>
<keyword evidence="3" id="KW-0150">Chloroplast</keyword>
<comment type="subcellular location">
    <subcellularLocation>
        <location evidence="1">Plastid</location>
        <location evidence="1">Chloroplast</location>
    </subcellularLocation>
</comment>
<organism evidence="13 14">
    <name type="scientific">Malus baccata</name>
    <name type="common">Siberian crab apple</name>
    <name type="synonym">Pyrus baccata</name>
    <dbReference type="NCBI Taxonomy" id="106549"/>
    <lineage>
        <taxon>Eukaryota</taxon>
        <taxon>Viridiplantae</taxon>
        <taxon>Streptophyta</taxon>
        <taxon>Embryophyta</taxon>
        <taxon>Tracheophyta</taxon>
        <taxon>Spermatophyta</taxon>
        <taxon>Magnoliopsida</taxon>
        <taxon>eudicotyledons</taxon>
        <taxon>Gunneridae</taxon>
        <taxon>Pentapetalae</taxon>
        <taxon>rosids</taxon>
        <taxon>fabids</taxon>
        <taxon>Rosales</taxon>
        <taxon>Rosaceae</taxon>
        <taxon>Amygdaloideae</taxon>
        <taxon>Maleae</taxon>
        <taxon>Malus</taxon>
    </lineage>
</organism>
<keyword evidence="12" id="KW-0812">Transmembrane</keyword>
<keyword evidence="5" id="KW-0699">rRNA-binding</keyword>
<keyword evidence="14" id="KW-1185">Reference proteome</keyword>
<dbReference type="AlphaFoldDB" id="A0A540NML2"/>
<dbReference type="InterPro" id="IPR000266">
    <property type="entry name" value="Ribosomal_uS17"/>
</dbReference>
<dbReference type="Gene3D" id="2.40.50.140">
    <property type="entry name" value="Nucleic acid-binding proteins"/>
    <property type="match status" value="1"/>
</dbReference>
<evidence type="ECO:0000313" key="14">
    <source>
        <dbReference type="Proteomes" id="UP000315295"/>
    </source>
</evidence>
<dbReference type="PRINTS" id="PR00973">
    <property type="entry name" value="RIBOSOMALS17"/>
</dbReference>
<evidence type="ECO:0000256" key="4">
    <source>
        <dbReference type="ARBA" id="ARBA00022640"/>
    </source>
</evidence>
<evidence type="ECO:0000256" key="6">
    <source>
        <dbReference type="ARBA" id="ARBA00022884"/>
    </source>
</evidence>
<reference evidence="13 14" key="1">
    <citation type="journal article" date="2019" name="G3 (Bethesda)">
        <title>Sequencing of a Wild Apple (Malus baccata) Genome Unravels the Differences Between Cultivated and Wild Apple Species Regarding Disease Resistance and Cold Tolerance.</title>
        <authorList>
            <person name="Chen X."/>
        </authorList>
    </citation>
    <scope>NUCLEOTIDE SEQUENCE [LARGE SCALE GENOMIC DNA]</scope>
    <source>
        <strain evidence="14">cv. Shandingzi</strain>
        <tissue evidence="13">Leaves</tissue>
    </source>
</reference>
<keyword evidence="8" id="KW-0689">Ribosomal protein</keyword>
<dbReference type="PANTHER" id="PTHR10744:SF7">
    <property type="entry name" value="SMALL RIBOSOMAL SUBUNIT PROTEIN US17C"/>
    <property type="match status" value="1"/>
</dbReference>
<dbReference type="PANTHER" id="PTHR10744">
    <property type="entry name" value="40S RIBOSOMAL PROTEIN S11 FAMILY MEMBER"/>
    <property type="match status" value="1"/>
</dbReference>
<dbReference type="Pfam" id="PF00366">
    <property type="entry name" value="Ribosomal_S17"/>
    <property type="match status" value="1"/>
</dbReference>
<keyword evidence="12" id="KW-0472">Membrane</keyword>
<dbReference type="SUPFAM" id="SSF50249">
    <property type="entry name" value="Nucleic acid-binding proteins"/>
    <property type="match status" value="1"/>
</dbReference>
<comment type="caution">
    <text evidence="13">The sequence shown here is derived from an EMBL/GenBank/DDBJ whole genome shotgun (WGS) entry which is preliminary data.</text>
</comment>
<dbReference type="GO" id="GO:0019843">
    <property type="term" value="F:rRNA binding"/>
    <property type="evidence" value="ECO:0007669"/>
    <property type="project" value="UniProtKB-KW"/>
</dbReference>
<dbReference type="GO" id="GO:0003735">
    <property type="term" value="F:structural constituent of ribosome"/>
    <property type="evidence" value="ECO:0007669"/>
    <property type="project" value="InterPro"/>
</dbReference>
<proteinExistence type="inferred from homology"/>
<dbReference type="HAMAP" id="MF_01345_B">
    <property type="entry name" value="Ribosomal_uS17_B"/>
    <property type="match status" value="1"/>
</dbReference>
<evidence type="ECO:0000256" key="10">
    <source>
        <dbReference type="ARBA" id="ARBA00035251"/>
    </source>
</evidence>
<gene>
    <name evidence="13" type="ORF">C1H46_002189</name>
</gene>
<protein>
    <recommendedName>
        <fullName evidence="10">Small ribosomal subunit protein uS17c</fullName>
    </recommendedName>
    <alternativeName>
        <fullName evidence="11">30S ribosomal protein S17, chloroplastic</fullName>
    </alternativeName>
</protein>
<evidence type="ECO:0000256" key="5">
    <source>
        <dbReference type="ARBA" id="ARBA00022730"/>
    </source>
</evidence>
<dbReference type="GO" id="GO:0006412">
    <property type="term" value="P:translation"/>
    <property type="evidence" value="ECO:0007669"/>
    <property type="project" value="InterPro"/>
</dbReference>
<accession>A0A540NML2</accession>
<evidence type="ECO:0000256" key="9">
    <source>
        <dbReference type="ARBA" id="ARBA00023274"/>
    </source>
</evidence>
<dbReference type="GO" id="GO:1990904">
    <property type="term" value="C:ribonucleoprotein complex"/>
    <property type="evidence" value="ECO:0007669"/>
    <property type="project" value="UniProtKB-KW"/>
</dbReference>